<accession>A0A5P1R9A3</accession>
<dbReference type="OrthoDB" id="9801383at2"/>
<dbReference type="KEGG" id="ncu:F0U83_05370"/>
<keyword evidence="4" id="KW-1185">Reference proteome</keyword>
<feature type="compositionally biased region" description="Basic and acidic residues" evidence="1">
    <location>
        <begin position="598"/>
        <end position="607"/>
    </location>
</feature>
<feature type="region of interest" description="Disordered" evidence="1">
    <location>
        <begin position="598"/>
        <end position="626"/>
    </location>
</feature>
<dbReference type="PANTHER" id="PTHR35399">
    <property type="entry name" value="SLR8030 PROTEIN"/>
    <property type="match status" value="1"/>
</dbReference>
<protein>
    <submittedName>
        <fullName evidence="3">DUF839 domain-containing protein</fullName>
    </submittedName>
</protein>
<evidence type="ECO:0000313" key="3">
    <source>
        <dbReference type="EMBL" id="QEQ96177.1"/>
    </source>
</evidence>
<dbReference type="Proteomes" id="UP000324760">
    <property type="component" value="Chromosome"/>
</dbReference>
<dbReference type="RefSeq" id="WP_138988557.1">
    <property type="nucleotide sequence ID" value="NZ_CP043869.1"/>
</dbReference>
<dbReference type="InterPro" id="IPR008557">
    <property type="entry name" value="PhoX"/>
</dbReference>
<keyword evidence="2" id="KW-0732">Signal</keyword>
<evidence type="ECO:0000256" key="1">
    <source>
        <dbReference type="SAM" id="MobiDB-lite"/>
    </source>
</evidence>
<evidence type="ECO:0000313" key="4">
    <source>
        <dbReference type="Proteomes" id="UP000324760"/>
    </source>
</evidence>
<dbReference type="AlphaFoldDB" id="A0A5P1R9A3"/>
<dbReference type="EMBL" id="CP043869">
    <property type="protein sequence ID" value="QEQ96177.1"/>
    <property type="molecule type" value="Genomic_DNA"/>
</dbReference>
<reference evidence="3 4" key="1">
    <citation type="journal article" date="2019" name="Biochem. Eng. J.">
        <title>Metabolic engineering of the marine bacteria Neptunomonas concharum for the production of acetoin and meso-2,3-butanediol from acetate.</title>
        <authorList>
            <person name="Li W."/>
            <person name="Pu N."/>
            <person name="Liu C.-X."/>
            <person name="Yuan Q.-P."/>
            <person name="Li Z.-J."/>
        </authorList>
    </citation>
    <scope>NUCLEOTIDE SEQUENCE [LARGE SCALE GENOMIC DNA]</scope>
    <source>
        <strain evidence="3 4">JCM17730</strain>
    </source>
</reference>
<dbReference type="PROSITE" id="PS51257">
    <property type="entry name" value="PROKAR_LIPOPROTEIN"/>
    <property type="match status" value="1"/>
</dbReference>
<proteinExistence type="predicted"/>
<sequence>MKKKVIALAVGSAIAMGLAGCNNSSKDKTTENKLLPKESTISFNEVPAPVTDAEKRAILASTASVDTGSETLDLELGYKIFARSGDQFDNAVFGQLVDTNGNPMYGDDGSAKISNSNEFTSLLPKGDRLFSVSQFESRPGAMFLLELKQDKENGKLSVMDAWQIDQSGVNGGWVHCAGSVTPWTTHLASEEYEPNARKLVTGADAAEDGYTAPFLDYFGGDQSKWNPYQLGWNIEVEVDAASAEADPTAASTKHYAMGRLAFELSYVMPDQKTVYMTDDGTNVGLYMFVADKAGDLSAGNLYAMKWNQTSASGVGAANLEWISLGHANSAELKPHIEGDMQVKFADIFETADASEEGNCPEGFTSINAGGNGQECLQVKTGMEKVASRLETRRYAAMMGATTELRKEEGITFDPTRNKIYLAMSEVARGMESFKKNGSESSSYDAGGPDHIQLAGFNRCGAVYQLDTMADAAMGSSYVAKNISALVTGIPADDGYGDGTENPIVMNPTDFDNSQNKCHIDGIANPDNVAYMSGWDKLIIGEDTGSGHQNDVIWAYDLKDKSLTRIQTTPYGSETTSPYWYPNINGWAYLTSVVQHPYGESDKDKDTGSGENRAYTGYIGPFPAKAE</sequence>
<dbReference type="PANTHER" id="PTHR35399:SF2">
    <property type="entry name" value="DUF839 DOMAIN-CONTAINING PROTEIN"/>
    <property type="match status" value="1"/>
</dbReference>
<gene>
    <name evidence="3" type="ORF">F0U83_05370</name>
</gene>
<name>A0A5P1R9A3_9GAMM</name>
<feature type="chain" id="PRO_5024874200" evidence="2">
    <location>
        <begin position="20"/>
        <end position="626"/>
    </location>
</feature>
<organism evidence="3 4">
    <name type="scientific">Neptunomonas concharum</name>
    <dbReference type="NCBI Taxonomy" id="1031538"/>
    <lineage>
        <taxon>Bacteria</taxon>
        <taxon>Pseudomonadati</taxon>
        <taxon>Pseudomonadota</taxon>
        <taxon>Gammaproteobacteria</taxon>
        <taxon>Oceanospirillales</taxon>
        <taxon>Oceanospirillaceae</taxon>
        <taxon>Neptunomonas</taxon>
    </lineage>
</organism>
<dbReference type="Pfam" id="PF05787">
    <property type="entry name" value="PhoX"/>
    <property type="match status" value="1"/>
</dbReference>
<evidence type="ECO:0000256" key="2">
    <source>
        <dbReference type="SAM" id="SignalP"/>
    </source>
</evidence>
<feature type="signal peptide" evidence="2">
    <location>
        <begin position="1"/>
        <end position="19"/>
    </location>
</feature>